<name>Q6AK37_DESPS</name>
<evidence type="ECO:0000313" key="2">
    <source>
        <dbReference type="Proteomes" id="UP000000602"/>
    </source>
</evidence>
<dbReference type="HOGENOM" id="CLU_052022_0_0_7"/>
<dbReference type="RefSeq" id="WP_011189801.1">
    <property type="nucleotide sequence ID" value="NC_006138.1"/>
</dbReference>
<accession>Q6AK37</accession>
<keyword evidence="2" id="KW-1185">Reference proteome</keyword>
<dbReference type="AlphaFoldDB" id="Q6AK37"/>
<organism evidence="1 2">
    <name type="scientific">Desulfotalea psychrophila (strain LSv54 / DSM 12343)</name>
    <dbReference type="NCBI Taxonomy" id="177439"/>
    <lineage>
        <taxon>Bacteria</taxon>
        <taxon>Pseudomonadati</taxon>
        <taxon>Thermodesulfobacteriota</taxon>
        <taxon>Desulfobulbia</taxon>
        <taxon>Desulfobulbales</taxon>
        <taxon>Desulfocapsaceae</taxon>
        <taxon>Desulfotalea</taxon>
    </lineage>
</organism>
<sequence>MAILPKVFLKVVKDYYELIVSIYKMNRDLSEAELLDFIKTYRDVTDPQPSYIFKQLLDLKIIRSLPDATASYEVTYHIKNLLDFLEQEHRFTSPREIMARLEELDSLQDSLRLAFEKNSKGPIFNILNDMAGVMEKLREGTEGNRLAIIQEVRKVRSNVEKHTSADRYGRIDDIYKRYVLPLEDMIEVGKVMDMSLDKCEKFLSYAAEEYCLQKDISYKIKRVSSHLPLLRREVLQIFQESLAEITPLLNELRDNLFARGVTVLLDNVSKRGADALTGLADELALPSFAQRIGVFEDFKSLDYLKQVDNYQPVVPPKVDHGNKARANPQKHYVLDGVLESAKAALPLQDTLGWLVENYKDKEMLLILRSYNLLAKSALAFEYGDARATYSLDTFRIHAHPLTITNMR</sequence>
<protein>
    <submittedName>
        <fullName evidence="1">Uncharacterized protein</fullName>
    </submittedName>
</protein>
<gene>
    <name evidence="1" type="ordered locus">DP2560</name>
</gene>
<dbReference type="EMBL" id="CR522870">
    <property type="protein sequence ID" value="CAG37289.1"/>
    <property type="molecule type" value="Genomic_DNA"/>
</dbReference>
<dbReference type="Proteomes" id="UP000000602">
    <property type="component" value="Chromosome"/>
</dbReference>
<proteinExistence type="predicted"/>
<dbReference type="KEGG" id="dps:DP2560"/>
<dbReference type="STRING" id="177439.DP2560"/>
<evidence type="ECO:0000313" key="1">
    <source>
        <dbReference type="EMBL" id="CAG37289.1"/>
    </source>
</evidence>
<reference evidence="2" key="1">
    <citation type="journal article" date="2004" name="Environ. Microbiol.">
        <title>The genome of Desulfotalea psychrophila, a sulfate-reducing bacterium from permanently cold Arctic sediments.</title>
        <authorList>
            <person name="Rabus R."/>
            <person name="Ruepp A."/>
            <person name="Frickey T."/>
            <person name="Rattei T."/>
            <person name="Fartmann B."/>
            <person name="Stark M."/>
            <person name="Bauer M."/>
            <person name="Zibat A."/>
            <person name="Lombardot T."/>
            <person name="Becker I."/>
            <person name="Amann J."/>
            <person name="Gellner K."/>
            <person name="Teeling H."/>
            <person name="Leuschner W.D."/>
            <person name="Gloeckner F.-O."/>
            <person name="Lupas A.N."/>
            <person name="Amann R."/>
            <person name="Klenk H.-P."/>
        </authorList>
    </citation>
    <scope>NUCLEOTIDE SEQUENCE [LARGE SCALE GENOMIC DNA]</scope>
    <source>
        <strain evidence="2">DSM 12343 / LSv54</strain>
    </source>
</reference>